<feature type="transmembrane region" description="Helical" evidence="1">
    <location>
        <begin position="35"/>
        <end position="54"/>
    </location>
</feature>
<organism evidence="3 4">
    <name type="scientific">Hydrogenobacter hydrogenophilus</name>
    <dbReference type="NCBI Taxonomy" id="35835"/>
    <lineage>
        <taxon>Bacteria</taxon>
        <taxon>Pseudomonadati</taxon>
        <taxon>Aquificota</taxon>
        <taxon>Aquificia</taxon>
        <taxon>Aquificales</taxon>
        <taxon>Aquificaceae</taxon>
        <taxon>Hydrogenobacter</taxon>
    </lineage>
</organism>
<accession>A0A285NYY4</accession>
<evidence type="ECO:0000313" key="4">
    <source>
        <dbReference type="Proteomes" id="UP000218627"/>
    </source>
</evidence>
<dbReference type="EMBL" id="OBEN01000006">
    <property type="protein sequence ID" value="SNZ14694.1"/>
    <property type="molecule type" value="Genomic_DNA"/>
</dbReference>
<dbReference type="PROSITE" id="PS50965">
    <property type="entry name" value="NERD"/>
    <property type="match status" value="1"/>
</dbReference>
<keyword evidence="4" id="KW-1185">Reference proteome</keyword>
<dbReference type="AlphaFoldDB" id="A0A285NYY4"/>
<reference evidence="4" key="1">
    <citation type="submission" date="2017-09" db="EMBL/GenBank/DDBJ databases">
        <authorList>
            <person name="Varghese N."/>
            <person name="Submissions S."/>
        </authorList>
    </citation>
    <scope>NUCLEOTIDE SEQUENCE [LARGE SCALE GENOMIC DNA]</scope>
    <source>
        <strain evidence="4">DSM 2913</strain>
    </source>
</reference>
<dbReference type="Proteomes" id="UP000218627">
    <property type="component" value="Unassembled WGS sequence"/>
</dbReference>
<dbReference type="RefSeq" id="WP_096602327.1">
    <property type="nucleotide sequence ID" value="NZ_OBEN01000006.1"/>
</dbReference>
<proteinExistence type="predicted"/>
<keyword evidence="1" id="KW-0472">Membrane</keyword>
<evidence type="ECO:0000256" key="1">
    <source>
        <dbReference type="SAM" id="Phobius"/>
    </source>
</evidence>
<feature type="domain" description="NERD" evidence="2">
    <location>
        <begin position="63"/>
        <end position="158"/>
    </location>
</feature>
<protein>
    <submittedName>
        <fullName evidence="3">Nuclease-related domain-containing protein</fullName>
    </submittedName>
</protein>
<evidence type="ECO:0000313" key="3">
    <source>
        <dbReference type="EMBL" id="SNZ14694.1"/>
    </source>
</evidence>
<sequence>MRLYLRWNELKLKLISISMGALSPLPLMMSFADLIPFMLGASLSTVMFLGSLSYRRRSENYRIGRKVEEQVEQILRACLPPSALLISDMKITYGNIDFLILGEDQILILEVKAGKLKGKRLENTYNQIQRQIQEMKEIYPDKRIRAFVINTTGKSFYYKDLKIISIKELCHEILGLLHTA</sequence>
<dbReference type="InterPro" id="IPR011528">
    <property type="entry name" value="NERD"/>
</dbReference>
<gene>
    <name evidence="3" type="ORF">SAMN06265353_1170</name>
</gene>
<keyword evidence="1" id="KW-1133">Transmembrane helix</keyword>
<keyword evidence="1" id="KW-0812">Transmembrane</keyword>
<name>A0A285NYY4_9AQUI</name>
<evidence type="ECO:0000259" key="2">
    <source>
        <dbReference type="PROSITE" id="PS50965"/>
    </source>
</evidence>
<dbReference type="Pfam" id="PF08378">
    <property type="entry name" value="NERD"/>
    <property type="match status" value="1"/>
</dbReference>